<protein>
    <submittedName>
        <fullName evidence="1">Uncharacterized protein</fullName>
    </submittedName>
</protein>
<name>A0ACB0IA24_TRIPR</name>
<keyword evidence="2" id="KW-1185">Reference proteome</keyword>
<dbReference type="EMBL" id="CASHSV030000001">
    <property type="protein sequence ID" value="CAJ2629073.1"/>
    <property type="molecule type" value="Genomic_DNA"/>
</dbReference>
<reference evidence="1" key="1">
    <citation type="submission" date="2023-10" db="EMBL/GenBank/DDBJ databases">
        <authorList>
            <person name="Rodriguez Cubillos JULIANA M."/>
            <person name="De Vega J."/>
        </authorList>
    </citation>
    <scope>NUCLEOTIDE SEQUENCE</scope>
</reference>
<gene>
    <name evidence="1" type="ORF">MILVUS5_LOCUS1146</name>
</gene>
<evidence type="ECO:0000313" key="1">
    <source>
        <dbReference type="EMBL" id="CAJ2629073.1"/>
    </source>
</evidence>
<comment type="caution">
    <text evidence="1">The sequence shown here is derived from an EMBL/GenBank/DDBJ whole genome shotgun (WGS) entry which is preliminary data.</text>
</comment>
<dbReference type="Proteomes" id="UP001177021">
    <property type="component" value="Unassembled WGS sequence"/>
</dbReference>
<proteinExistence type="predicted"/>
<evidence type="ECO:0000313" key="2">
    <source>
        <dbReference type="Proteomes" id="UP001177021"/>
    </source>
</evidence>
<sequence>MEHTDESVDVESRDLHSTKGTDTYDLESNADEDDSYSGSSGDERSETESSETGEDASDNIGAAVHSEVNFDSITSDEIRAMEFATVSEAYEFYYRYGKCKGFAIRKASSRIKELDGNKVTQMKQFVCNRHGLREKKHLTRLDRKVEHRRLSRTNCEARFRVQYRKQKDRYVVTAFVECHNHELTPARFVHLHPVYRKISEADKAQIDGLQTRGIRTCHIMGYMIAQKGGYASVGFTKKDLYNYFDKKMRECIKDGDVVASLNYLNVKSSTDPMLYAEYAVDNSNGRMRSLFWADGSSRSDYFCFGDVLAFDTTYRKNKYNYPLVVFSGCNHHSQTVIFGAALVADETTETYKWVLNCFLECMEGKQPKAVVTDGDGAMREAIKQIFPDATHRLCAWHLNKNAVENVKDNPEFLDGFQKAMYSNFTKDEFEEYWSELIKETEVEQHPWVVKTYENRSLWATGYLRDQFFGRIRTTSQCEAVNAIIKTYVRTKGCIFEFMHNFDQVLRDYRNNELEADFKSKFTVPVLTTQLRVIESDAANTYTAEIFKEVKEQILKAGALIVKHKSDHGDTKIYTLTKFCNDTYERKVVFDGTTLQCSCKLFDSRGVPCSHIFYVMKDEHVDHIPRPLVLSRWTKDAKIEYLNNMECNGDVDSNVVEEARFGAYCSAFTSFCKEAAKKNGVYGQILDDIMKLQKKYCINDDPIIGTQNPAVGDPVAVKSKGAPKKKKKEPKSVRRCGKCNATTHNARTCSEGTQKATEPIVDLQSVSISDAISQMDEKKKRKATCNVDRSVQKKGSRPPIHRGAKATVTTQADTNGCYNQMHFQAQMDVTGTSRHLNAMCGVQPVMPMVPQMFQPMHLQPVYPMYGMSVGQTASSCYGMLQQSVGQSSRSCYSLLQQVEKAATDD</sequence>
<accession>A0ACB0IA24</accession>
<organism evidence="1 2">
    <name type="scientific">Trifolium pratense</name>
    <name type="common">Red clover</name>
    <dbReference type="NCBI Taxonomy" id="57577"/>
    <lineage>
        <taxon>Eukaryota</taxon>
        <taxon>Viridiplantae</taxon>
        <taxon>Streptophyta</taxon>
        <taxon>Embryophyta</taxon>
        <taxon>Tracheophyta</taxon>
        <taxon>Spermatophyta</taxon>
        <taxon>Magnoliopsida</taxon>
        <taxon>eudicotyledons</taxon>
        <taxon>Gunneridae</taxon>
        <taxon>Pentapetalae</taxon>
        <taxon>rosids</taxon>
        <taxon>fabids</taxon>
        <taxon>Fabales</taxon>
        <taxon>Fabaceae</taxon>
        <taxon>Papilionoideae</taxon>
        <taxon>50 kb inversion clade</taxon>
        <taxon>NPAAA clade</taxon>
        <taxon>Hologalegina</taxon>
        <taxon>IRL clade</taxon>
        <taxon>Trifolieae</taxon>
        <taxon>Trifolium</taxon>
    </lineage>
</organism>